<dbReference type="EMBL" id="QORE01000091">
    <property type="protein sequence ID" value="RCI76000.1"/>
    <property type="molecule type" value="Genomic_DNA"/>
</dbReference>
<feature type="non-terminal residue" evidence="2">
    <location>
        <position position="1"/>
    </location>
</feature>
<name>A0A367MF04_PSEAI</name>
<dbReference type="Proteomes" id="UP000253594">
    <property type="component" value="Unassembled WGS sequence"/>
</dbReference>
<dbReference type="AlphaFoldDB" id="A0A367MF04"/>
<evidence type="ECO:0000256" key="1">
    <source>
        <dbReference type="SAM" id="MobiDB-lite"/>
    </source>
</evidence>
<protein>
    <submittedName>
        <fullName evidence="2">Type VI secretion system contractile sheath small subunit</fullName>
    </submittedName>
</protein>
<evidence type="ECO:0000313" key="2">
    <source>
        <dbReference type="EMBL" id="RCI76000.1"/>
    </source>
</evidence>
<proteinExistence type="predicted"/>
<comment type="caution">
    <text evidence="2">The sequence shown here is derived from an EMBL/GenBank/DDBJ whole genome shotgun (WGS) entry which is preliminary data.</text>
</comment>
<accession>A0A367MF04</accession>
<sequence length="23" mass="2815">PWPARRSPKTTSRRRKRIPAWPN</sequence>
<organism evidence="2 3">
    <name type="scientific">Pseudomonas aeruginosa</name>
    <dbReference type="NCBI Taxonomy" id="287"/>
    <lineage>
        <taxon>Bacteria</taxon>
        <taxon>Pseudomonadati</taxon>
        <taxon>Pseudomonadota</taxon>
        <taxon>Gammaproteobacteria</taxon>
        <taxon>Pseudomonadales</taxon>
        <taxon>Pseudomonadaceae</taxon>
        <taxon>Pseudomonas</taxon>
    </lineage>
</organism>
<reference evidence="2 3" key="1">
    <citation type="submission" date="2018-07" db="EMBL/GenBank/DDBJ databases">
        <title>Mechanisms of high-level aminoglycoside resistance among Gram-negative pathogens in Brazil.</title>
        <authorList>
            <person name="Ballaben A.S."/>
            <person name="Darini A.L.C."/>
            <person name="Doi Y."/>
        </authorList>
    </citation>
    <scope>NUCLEOTIDE SEQUENCE [LARGE SCALE GENOMIC DNA]</scope>
    <source>
        <strain evidence="2 3">B2-305</strain>
    </source>
</reference>
<evidence type="ECO:0000313" key="3">
    <source>
        <dbReference type="Proteomes" id="UP000253594"/>
    </source>
</evidence>
<feature type="region of interest" description="Disordered" evidence="1">
    <location>
        <begin position="1"/>
        <end position="23"/>
    </location>
</feature>
<gene>
    <name evidence="2" type="ORF">DT376_04755</name>
</gene>